<reference evidence="2" key="1">
    <citation type="journal article" date="2022" name="Front. Microbiol.">
        <title>New perspectives on an old grouping: The genomic and phenotypic variability of Oxalobacter formigenes and the implications for calcium oxalate stone prevention.</title>
        <authorList>
            <person name="Chmiel J.A."/>
            <person name="Carr C."/>
            <person name="Stuivenberg G.A."/>
            <person name="Venema R."/>
            <person name="Chanyi R.M."/>
            <person name="Al K.F."/>
            <person name="Giguere D."/>
            <person name="Say H."/>
            <person name="Akouris P.P."/>
            <person name="Dominguez Romero S.A."/>
            <person name="Kwong A."/>
            <person name="Tai V."/>
            <person name="Koval S.F."/>
            <person name="Razvi H."/>
            <person name="Bjazevic J."/>
            <person name="Burton J.P."/>
        </authorList>
    </citation>
    <scope>NUCLEOTIDE SEQUENCE</scope>
    <source>
        <strain evidence="2">WoOx3</strain>
    </source>
</reference>
<evidence type="ECO:0000313" key="2">
    <source>
        <dbReference type="EMBL" id="WAW10780.1"/>
    </source>
</evidence>
<dbReference type="Gene3D" id="1.25.40.10">
    <property type="entry name" value="Tetratricopeptide repeat domain"/>
    <property type="match status" value="2"/>
</dbReference>
<dbReference type="SUPFAM" id="SSF81901">
    <property type="entry name" value="HCP-like"/>
    <property type="match status" value="2"/>
</dbReference>
<evidence type="ECO:0000313" key="3">
    <source>
        <dbReference type="Proteomes" id="UP001156215"/>
    </source>
</evidence>
<sequence>MKTILKSFLLLCLCGIACLANANDKDTADKLYEQGKIKEALQIYLKPEYREDPLVQNRIGNAYMKPGFMDEKKSAEWFRKSAEQGNMFGQYNLGQMYKQGKGVKRDYQQAFKWFSRAAEKGNEKAMTALGNMYDDGTGVEKDEFKAAEWYVKAAEKGDLIGQCNAAGIFTHPTTIKKNYHNARVLLEYCLKGNPNNDCCLDRMADLYSNGWGVEKDSKKAHELRTKAATNGSAVGMYMLGRDFDYGIGVEKDPKAAIDWYHKAAAKDHAKSMYRLYEVYEYGKLGQPVDKAKAKEWKARAENAMKEQGLSRNALMDKFRLGME</sequence>
<name>A0A9E9M033_9BURK</name>
<protein>
    <submittedName>
        <fullName evidence="2">Sel1 repeat family protein</fullName>
    </submittedName>
</protein>
<dbReference type="InterPro" id="IPR052945">
    <property type="entry name" value="Mitotic_Regulator"/>
</dbReference>
<dbReference type="KEGG" id="ovb:NB640_03765"/>
<dbReference type="Pfam" id="PF08238">
    <property type="entry name" value="Sel1"/>
    <property type="match status" value="6"/>
</dbReference>
<keyword evidence="3" id="KW-1185">Reference proteome</keyword>
<feature type="chain" id="PRO_5039505752" evidence="1">
    <location>
        <begin position="23"/>
        <end position="323"/>
    </location>
</feature>
<feature type="signal peptide" evidence="1">
    <location>
        <begin position="1"/>
        <end position="22"/>
    </location>
</feature>
<dbReference type="PANTHER" id="PTHR43628">
    <property type="entry name" value="ACTIVATOR OF C KINASE PROTEIN 1-RELATED"/>
    <property type="match status" value="1"/>
</dbReference>
<dbReference type="RefSeq" id="WP_269309832.1">
    <property type="nucleotide sequence ID" value="NZ_CP098242.1"/>
</dbReference>
<dbReference type="PANTHER" id="PTHR43628:SF1">
    <property type="entry name" value="CHITIN SYNTHASE REGULATORY FACTOR 2-RELATED"/>
    <property type="match status" value="1"/>
</dbReference>
<keyword evidence="1" id="KW-0732">Signal</keyword>
<evidence type="ECO:0000256" key="1">
    <source>
        <dbReference type="SAM" id="SignalP"/>
    </source>
</evidence>
<dbReference type="AlphaFoldDB" id="A0A9E9M033"/>
<dbReference type="InterPro" id="IPR011990">
    <property type="entry name" value="TPR-like_helical_dom_sf"/>
</dbReference>
<accession>A0A9E9M033</accession>
<dbReference type="Proteomes" id="UP001156215">
    <property type="component" value="Chromosome"/>
</dbReference>
<proteinExistence type="predicted"/>
<dbReference type="EMBL" id="CP098242">
    <property type="protein sequence ID" value="WAW10780.1"/>
    <property type="molecule type" value="Genomic_DNA"/>
</dbReference>
<gene>
    <name evidence="2" type="ORF">NB640_03765</name>
</gene>
<organism evidence="2 3">
    <name type="scientific">Oxalobacter vibrioformis</name>
    <dbReference type="NCBI Taxonomy" id="933080"/>
    <lineage>
        <taxon>Bacteria</taxon>
        <taxon>Pseudomonadati</taxon>
        <taxon>Pseudomonadota</taxon>
        <taxon>Betaproteobacteria</taxon>
        <taxon>Burkholderiales</taxon>
        <taxon>Oxalobacteraceae</taxon>
        <taxon>Oxalobacter</taxon>
    </lineage>
</organism>
<dbReference type="InterPro" id="IPR006597">
    <property type="entry name" value="Sel1-like"/>
</dbReference>
<dbReference type="SMART" id="SM00671">
    <property type="entry name" value="SEL1"/>
    <property type="match status" value="6"/>
</dbReference>